<comment type="caution">
    <text evidence="1">The sequence shown here is derived from an EMBL/GenBank/DDBJ whole genome shotgun (WGS) entry which is preliminary data.</text>
</comment>
<accession>A0A6A8A4X4</accession>
<evidence type="ECO:0000313" key="2">
    <source>
        <dbReference type="Proteomes" id="UP000435138"/>
    </source>
</evidence>
<dbReference type="AlphaFoldDB" id="A0A6A8A4X4"/>
<evidence type="ECO:0000313" key="1">
    <source>
        <dbReference type="EMBL" id="MQY45684.1"/>
    </source>
</evidence>
<dbReference type="RefSeq" id="WP_153353204.1">
    <property type="nucleotide sequence ID" value="NZ_JAYKOO010000005.1"/>
</dbReference>
<dbReference type="Proteomes" id="UP000435138">
    <property type="component" value="Unassembled WGS sequence"/>
</dbReference>
<protein>
    <submittedName>
        <fullName evidence="1">Uncharacterized protein</fullName>
    </submittedName>
</protein>
<sequence length="122" mass="14289">MTVTEAITRLSFVLNSQIYDFAEDKKGALIFARCTRWRLGATNDEGWYRGQCRYSRSAPIWGEFYELAGEDDVRLQPDDWHVLSSETGEDRHFLFYLRDETFECFASDWTFEREDSSAEATS</sequence>
<keyword evidence="2" id="KW-1185">Reference proteome</keyword>
<gene>
    <name evidence="1" type="ORF">GAO09_06360</name>
</gene>
<reference evidence="1 2" key="1">
    <citation type="submission" date="2019-11" db="EMBL/GenBank/DDBJ databases">
        <title>Genome analysis of Rhizobacterium cereale a novel genus and species isolated from maize roots in North Spain.</title>
        <authorList>
            <person name="Menendez E."/>
            <person name="Flores-Felix J.D."/>
            <person name="Ramirez-Bahena M.-H."/>
            <person name="Igual J.M."/>
            <person name="Garcia-Fraile P."/>
            <person name="Peix A."/>
            <person name="Velazquez E."/>
        </authorList>
    </citation>
    <scope>NUCLEOTIDE SEQUENCE [LARGE SCALE GENOMIC DNA]</scope>
    <source>
        <strain evidence="1 2">RZME27</strain>
    </source>
</reference>
<dbReference type="EMBL" id="WIXI01000036">
    <property type="protein sequence ID" value="MQY45684.1"/>
    <property type="molecule type" value="Genomic_DNA"/>
</dbReference>
<proteinExistence type="predicted"/>
<name>A0A6A8A4X4_9HYPH</name>
<organism evidence="1 2">
    <name type="scientific">Endobacterium cereale</name>
    <dbReference type="NCBI Taxonomy" id="2663029"/>
    <lineage>
        <taxon>Bacteria</taxon>
        <taxon>Pseudomonadati</taxon>
        <taxon>Pseudomonadota</taxon>
        <taxon>Alphaproteobacteria</taxon>
        <taxon>Hyphomicrobiales</taxon>
        <taxon>Rhizobiaceae</taxon>
        <taxon>Endobacterium</taxon>
    </lineage>
</organism>